<reference evidence="2" key="2">
    <citation type="submission" date="2012-01" db="EMBL/GenBank/DDBJ databases">
        <title>Noncontiguous Finished sequence of chromosome of Saccharomonospora glauca K62.</title>
        <authorList>
            <consortium name="US DOE Joint Genome Institute"/>
            <person name="Lucas S."/>
            <person name="Han J."/>
            <person name="Lapidus A."/>
            <person name="Cheng J.-F."/>
            <person name="Goodwin L."/>
            <person name="Pitluck S."/>
            <person name="Peters L."/>
            <person name="Mikhailova N."/>
            <person name="Held B."/>
            <person name="Detter J.C."/>
            <person name="Han C."/>
            <person name="Tapia R."/>
            <person name="Land M."/>
            <person name="Hauser L."/>
            <person name="Kyrpides N."/>
            <person name="Ivanova N."/>
            <person name="Pagani I."/>
            <person name="Brambilla E.-M."/>
            <person name="Klenk H.-P."/>
            <person name="Woyke T."/>
        </authorList>
    </citation>
    <scope>NUCLEOTIDE SEQUENCE [LARGE SCALE GENOMIC DNA]</scope>
    <source>
        <strain evidence="2">K62</strain>
        <plasmid evidence="2">pSACGL01</plasmid>
    </source>
</reference>
<keyword evidence="1" id="KW-0614">Plasmid</keyword>
<evidence type="ECO:0008006" key="3">
    <source>
        <dbReference type="Google" id="ProtNLM"/>
    </source>
</evidence>
<reference evidence="1 2" key="1">
    <citation type="submission" date="2011-09" db="EMBL/GenBank/DDBJ databases">
        <authorList>
            <consortium name="US DOE Joint Genome Institute (JGI-PGF)"/>
            <person name="Lucas S."/>
            <person name="Han J."/>
            <person name="Lapidus A."/>
            <person name="Cheng J.-F."/>
            <person name="Goodwin L."/>
            <person name="Pitluck S."/>
            <person name="Peters L."/>
            <person name="Land M.L."/>
            <person name="Hauser L."/>
            <person name="Brambilla E."/>
            <person name="Klenk H.-P."/>
            <person name="Woyke T.J."/>
        </authorList>
    </citation>
    <scope>NUCLEOTIDE SEQUENCE [LARGE SCALE GENOMIC DNA]</scope>
    <source>
        <strain evidence="1 2">K62</strain>
        <plasmid evidence="1 2">pSACGL01</plasmid>
    </source>
</reference>
<dbReference type="HOGENOM" id="CLU_2809870_0_0_11"/>
<protein>
    <recommendedName>
        <fullName evidence="3">Sigma-70, region 4</fullName>
    </recommendedName>
</protein>
<keyword evidence="2" id="KW-1185">Reference proteome</keyword>
<proteinExistence type="predicted"/>
<gene>
    <name evidence="1" type="ORF">SacglDRAFT_00011</name>
</gene>
<dbReference type="AlphaFoldDB" id="I1D8F0"/>
<dbReference type="RefSeq" id="WP_005467143.1">
    <property type="nucleotide sequence ID" value="NZ_CM001485.1"/>
</dbReference>
<organism evidence="1 2">
    <name type="scientific">Saccharomonospora glauca K62</name>
    <dbReference type="NCBI Taxonomy" id="928724"/>
    <lineage>
        <taxon>Bacteria</taxon>
        <taxon>Bacillati</taxon>
        <taxon>Actinomycetota</taxon>
        <taxon>Actinomycetes</taxon>
        <taxon>Pseudonocardiales</taxon>
        <taxon>Pseudonocardiaceae</taxon>
        <taxon>Saccharomonospora</taxon>
    </lineage>
</organism>
<geneLocation type="plasmid" evidence="1 2">
    <name>pSACGL01</name>
</geneLocation>
<sequence>MNDNTPTLTRVGELRRQREELDREIAALTPHAIEEGYAAGLRAEVIAVELGISVSRVHQIRREHRDT</sequence>
<dbReference type="EMBL" id="CM001485">
    <property type="protein sequence ID" value="EIF01225.1"/>
    <property type="molecule type" value="Genomic_DNA"/>
</dbReference>
<name>I1D8F0_9PSEU</name>
<evidence type="ECO:0000313" key="1">
    <source>
        <dbReference type="EMBL" id="EIF01225.1"/>
    </source>
</evidence>
<accession>I1D8F0</accession>
<dbReference type="Proteomes" id="UP000005087">
    <property type="component" value="Plasmid pSACGL01"/>
</dbReference>
<evidence type="ECO:0000313" key="2">
    <source>
        <dbReference type="Proteomes" id="UP000005087"/>
    </source>
</evidence>